<evidence type="ECO:0000313" key="2">
    <source>
        <dbReference type="EnsemblPlants" id="ORUFI09G00710.1"/>
    </source>
</evidence>
<evidence type="ECO:0000256" key="1">
    <source>
        <dbReference type="SAM" id="MobiDB-lite"/>
    </source>
</evidence>
<feature type="compositionally biased region" description="Basic residues" evidence="1">
    <location>
        <begin position="1"/>
        <end position="42"/>
    </location>
</feature>
<name>A0A0E0QMV3_ORYRU</name>
<protein>
    <submittedName>
        <fullName evidence="2">Uncharacterized protein</fullName>
    </submittedName>
</protein>
<reference evidence="3" key="1">
    <citation type="submission" date="2013-06" db="EMBL/GenBank/DDBJ databases">
        <authorList>
            <person name="Zhao Q."/>
        </authorList>
    </citation>
    <scope>NUCLEOTIDE SEQUENCE</scope>
    <source>
        <strain evidence="3">cv. W1943</strain>
    </source>
</reference>
<dbReference type="EnsemblPlants" id="ORUFI09G00710.1">
    <property type="protein sequence ID" value="ORUFI09G00710.1"/>
    <property type="gene ID" value="ORUFI09G00710"/>
</dbReference>
<keyword evidence="3" id="KW-1185">Reference proteome</keyword>
<dbReference type="Gramene" id="ORUFI09G00710.1">
    <property type="protein sequence ID" value="ORUFI09G00710.1"/>
    <property type="gene ID" value="ORUFI09G00710"/>
</dbReference>
<feature type="compositionally biased region" description="Basic residues" evidence="1">
    <location>
        <begin position="126"/>
        <end position="153"/>
    </location>
</feature>
<proteinExistence type="predicted"/>
<feature type="region of interest" description="Disordered" evidence="1">
    <location>
        <begin position="1"/>
        <end position="46"/>
    </location>
</feature>
<accession>A0A0E0QMV3</accession>
<feature type="region of interest" description="Disordered" evidence="1">
    <location>
        <begin position="114"/>
        <end position="154"/>
    </location>
</feature>
<evidence type="ECO:0000313" key="3">
    <source>
        <dbReference type="Proteomes" id="UP000008022"/>
    </source>
</evidence>
<dbReference type="PANTHER" id="PTHR35167:SF3">
    <property type="entry name" value="OS05G0216466 PROTEIN"/>
    <property type="match status" value="1"/>
</dbReference>
<dbReference type="PANTHER" id="PTHR35167">
    <property type="entry name" value="OS05G0216466 PROTEIN"/>
    <property type="match status" value="1"/>
</dbReference>
<reference evidence="2" key="2">
    <citation type="submission" date="2015-06" db="UniProtKB">
        <authorList>
            <consortium name="EnsemblPlants"/>
        </authorList>
    </citation>
    <scope>IDENTIFICATION</scope>
</reference>
<sequence length="250" mass="27240">MAKRKMKAMVKRKMKAMGKNKPKVPTKKKTKAQMKKQPKASTKKLETPAPTVVGAFMARELSVAKLLVLLSGSNKSSSGDSRSAVFASSSSSVNAPPVTAWVMPHPAEDYLSDEELEDDSQERKMKAMGKKKPKVPMKKKTKAQMKKQPKASTKKLETSASAVVGAFMARELCAAKQLVLLSGSNKSSSGGSHSAVFASSGSFVNAPPVTVRVLPCPAEDYLSDEELEDDSQEVPGIQRRTWLYRYIFEI</sequence>
<organism evidence="2 3">
    <name type="scientific">Oryza rufipogon</name>
    <name type="common">Brownbeard rice</name>
    <name type="synonym">Asian wild rice</name>
    <dbReference type="NCBI Taxonomy" id="4529"/>
    <lineage>
        <taxon>Eukaryota</taxon>
        <taxon>Viridiplantae</taxon>
        <taxon>Streptophyta</taxon>
        <taxon>Embryophyta</taxon>
        <taxon>Tracheophyta</taxon>
        <taxon>Spermatophyta</taxon>
        <taxon>Magnoliopsida</taxon>
        <taxon>Liliopsida</taxon>
        <taxon>Poales</taxon>
        <taxon>Poaceae</taxon>
        <taxon>BOP clade</taxon>
        <taxon>Oryzoideae</taxon>
        <taxon>Oryzeae</taxon>
        <taxon>Oryzinae</taxon>
        <taxon>Oryza</taxon>
    </lineage>
</organism>
<dbReference type="AlphaFoldDB" id="A0A0E0QMV3"/>
<dbReference type="Proteomes" id="UP000008022">
    <property type="component" value="Unassembled WGS sequence"/>
</dbReference>
<dbReference type="HOGENOM" id="CLU_1112825_0_0_1"/>